<feature type="non-terminal residue" evidence="7">
    <location>
        <position position="52"/>
    </location>
</feature>
<dbReference type="GO" id="GO:0000981">
    <property type="term" value="F:DNA-binding transcription factor activity, RNA polymerase II-specific"/>
    <property type="evidence" value="ECO:0007669"/>
    <property type="project" value="UniProtKB-ARBA"/>
</dbReference>
<evidence type="ECO:0000256" key="4">
    <source>
        <dbReference type="ARBA" id="ARBA00022833"/>
    </source>
</evidence>
<organism evidence="7 8">
    <name type="scientific">Aspergillus niger (strain ATCC 1015 / CBS 113.46 / FGSC A1144 / LSHB Ac4 / NCTC 3858a / NRRL 328 / USDA 3528.7)</name>
    <dbReference type="NCBI Taxonomy" id="380704"/>
    <lineage>
        <taxon>Eukaryota</taxon>
        <taxon>Fungi</taxon>
        <taxon>Dikarya</taxon>
        <taxon>Ascomycota</taxon>
        <taxon>Pezizomycotina</taxon>
        <taxon>Eurotiomycetes</taxon>
        <taxon>Eurotiomycetidae</taxon>
        <taxon>Eurotiales</taxon>
        <taxon>Aspergillaceae</taxon>
        <taxon>Aspergillus</taxon>
        <taxon>Aspergillus subgen. Circumdati</taxon>
    </lineage>
</organism>
<evidence type="ECO:0000256" key="2">
    <source>
        <dbReference type="ARBA" id="ARBA00022737"/>
    </source>
</evidence>
<dbReference type="GO" id="GO:0005634">
    <property type="term" value="C:nucleus"/>
    <property type="evidence" value="ECO:0007669"/>
    <property type="project" value="TreeGrafter"/>
</dbReference>
<evidence type="ECO:0000256" key="1">
    <source>
        <dbReference type="ARBA" id="ARBA00022723"/>
    </source>
</evidence>
<feature type="domain" description="C2H2-type" evidence="6">
    <location>
        <begin position="12"/>
        <end position="39"/>
    </location>
</feature>
<protein>
    <recommendedName>
        <fullName evidence="6">C2H2-type domain-containing protein</fullName>
    </recommendedName>
</protein>
<dbReference type="PROSITE" id="PS00028">
    <property type="entry name" value="ZINC_FINGER_C2H2_1"/>
    <property type="match status" value="1"/>
</dbReference>
<dbReference type="Pfam" id="PF00096">
    <property type="entry name" value="zf-C2H2"/>
    <property type="match status" value="1"/>
</dbReference>
<dbReference type="HOGENOM" id="CLU_002678_42_25_1"/>
<sequence>MPSSRTRNRKERSCPWCSQSFTKEDHLSRHIRTHTKERPFACSVCGKPFSRQ</sequence>
<gene>
    <name evidence="7" type="ORF">ASPNIDRAFT_191126</name>
</gene>
<evidence type="ECO:0000259" key="6">
    <source>
        <dbReference type="PROSITE" id="PS50157"/>
    </source>
</evidence>
<dbReference type="GO" id="GO:0000978">
    <property type="term" value="F:RNA polymerase II cis-regulatory region sequence-specific DNA binding"/>
    <property type="evidence" value="ECO:0007669"/>
    <property type="project" value="UniProtKB-ARBA"/>
</dbReference>
<keyword evidence="3 5" id="KW-0863">Zinc-finger</keyword>
<dbReference type="Gene3D" id="3.30.160.60">
    <property type="entry name" value="Classic Zinc Finger"/>
    <property type="match status" value="2"/>
</dbReference>
<dbReference type="InterPro" id="IPR013087">
    <property type="entry name" value="Znf_C2H2_type"/>
</dbReference>
<dbReference type="SUPFAM" id="SSF57667">
    <property type="entry name" value="beta-beta-alpha zinc fingers"/>
    <property type="match status" value="1"/>
</dbReference>
<keyword evidence="2" id="KW-0677">Repeat</keyword>
<dbReference type="PANTHER" id="PTHR14196">
    <property type="entry name" value="ODD-SKIPPED - RELATED"/>
    <property type="match status" value="1"/>
</dbReference>
<dbReference type="SMART" id="SM00355">
    <property type="entry name" value="ZnF_C2H2"/>
    <property type="match status" value="1"/>
</dbReference>
<evidence type="ECO:0000313" key="7">
    <source>
        <dbReference type="EMBL" id="EHA21369.1"/>
    </source>
</evidence>
<evidence type="ECO:0000313" key="8">
    <source>
        <dbReference type="Proteomes" id="UP000009038"/>
    </source>
</evidence>
<dbReference type="STRING" id="380704.G3Y7S5"/>
<dbReference type="PANTHER" id="PTHR14196:SF12">
    <property type="entry name" value="ZINC FINGER PROTEIN 208-LIKE"/>
    <property type="match status" value="1"/>
</dbReference>
<dbReference type="FunFam" id="3.30.160.60:FF:000072">
    <property type="entry name" value="zinc finger protein 143 isoform X1"/>
    <property type="match status" value="1"/>
</dbReference>
<dbReference type="AlphaFoldDB" id="G3Y7S5"/>
<dbReference type="InterPro" id="IPR036236">
    <property type="entry name" value="Znf_C2H2_sf"/>
</dbReference>
<dbReference type="EMBL" id="ACJE01000015">
    <property type="protein sequence ID" value="EHA21369.1"/>
    <property type="molecule type" value="Genomic_DNA"/>
</dbReference>
<keyword evidence="1" id="KW-0479">Metal-binding</keyword>
<reference evidence="7 8" key="1">
    <citation type="journal article" date="2011" name="Genome Res.">
        <title>Comparative genomics of citric-acid-producing Aspergillus niger ATCC 1015 versus enzyme-producing CBS 513.88.</title>
        <authorList>
            <person name="Andersen M.R."/>
            <person name="Salazar M.P."/>
            <person name="Schaap P.J."/>
            <person name="van de Vondervoort P.J."/>
            <person name="Culley D."/>
            <person name="Thykaer J."/>
            <person name="Frisvad J.C."/>
            <person name="Nielsen K.F."/>
            <person name="Albang R."/>
            <person name="Albermann K."/>
            <person name="Berka R.M."/>
            <person name="Braus G.H."/>
            <person name="Braus-Stromeyer S.A."/>
            <person name="Corrochano L.M."/>
            <person name="Dai Z."/>
            <person name="van Dijck P.W."/>
            <person name="Hofmann G."/>
            <person name="Lasure L.L."/>
            <person name="Magnuson J.K."/>
            <person name="Menke H."/>
            <person name="Meijer M."/>
            <person name="Meijer S.L."/>
            <person name="Nielsen J.B."/>
            <person name="Nielsen M.L."/>
            <person name="van Ooyen A.J."/>
            <person name="Pel H.J."/>
            <person name="Poulsen L."/>
            <person name="Samson R.A."/>
            <person name="Stam H."/>
            <person name="Tsang A."/>
            <person name="van den Brink J.M."/>
            <person name="Atkins A."/>
            <person name="Aerts A."/>
            <person name="Shapiro H."/>
            <person name="Pangilinan J."/>
            <person name="Salamov A."/>
            <person name="Lou Y."/>
            <person name="Lindquist E."/>
            <person name="Lucas S."/>
            <person name="Grimwood J."/>
            <person name="Grigoriev I.V."/>
            <person name="Kubicek C.P."/>
            <person name="Martinez D."/>
            <person name="van Peij N.N."/>
            <person name="Roubos J.A."/>
            <person name="Nielsen J."/>
            <person name="Baker S.E."/>
        </authorList>
    </citation>
    <scope>NUCLEOTIDE SEQUENCE [LARGE SCALE GENOMIC DNA]</scope>
    <source>
        <strain evidence="8">ATCC 1015 / CBS 113.46 / FGSC A1144 / LSHB Ac4 / NCTC 3858a / NRRL 328 / USDA 3528.7</strain>
    </source>
</reference>
<name>G3Y7S5_ASPNA</name>
<proteinExistence type="predicted"/>
<dbReference type="OrthoDB" id="10018191at2759"/>
<comment type="caution">
    <text evidence="7">The sequence shown here is derived from an EMBL/GenBank/DDBJ whole genome shotgun (WGS) entry which is preliminary data.</text>
</comment>
<accession>G3Y7S5</accession>
<dbReference type="GO" id="GO:0008270">
    <property type="term" value="F:zinc ion binding"/>
    <property type="evidence" value="ECO:0007669"/>
    <property type="project" value="UniProtKB-KW"/>
</dbReference>
<evidence type="ECO:0000256" key="5">
    <source>
        <dbReference type="PROSITE-ProRule" id="PRU00042"/>
    </source>
</evidence>
<dbReference type="Proteomes" id="UP000009038">
    <property type="component" value="Unassembled WGS sequence"/>
</dbReference>
<dbReference type="InterPro" id="IPR050717">
    <property type="entry name" value="C2H2-ZF_Transcription_Reg"/>
</dbReference>
<dbReference type="PROSITE" id="PS50157">
    <property type="entry name" value="ZINC_FINGER_C2H2_2"/>
    <property type="match status" value="1"/>
</dbReference>
<dbReference type="FunFam" id="3.30.160.60:FF:001049">
    <property type="entry name" value="zinc finger protein 319"/>
    <property type="match status" value="1"/>
</dbReference>
<evidence type="ECO:0000256" key="3">
    <source>
        <dbReference type="ARBA" id="ARBA00022771"/>
    </source>
</evidence>
<keyword evidence="4" id="KW-0862">Zinc</keyword>